<name>A0A1G7IL76_9FIRM</name>
<dbReference type="PANTHER" id="PTHR35004:SF7">
    <property type="entry name" value="INTEGRASE PROTEIN"/>
    <property type="match status" value="1"/>
</dbReference>
<dbReference type="SUPFAM" id="SSF53098">
    <property type="entry name" value="Ribonuclease H-like"/>
    <property type="match status" value="1"/>
</dbReference>
<dbReference type="InterPro" id="IPR001584">
    <property type="entry name" value="Integrase_cat-core"/>
</dbReference>
<dbReference type="Gene3D" id="3.30.420.10">
    <property type="entry name" value="Ribonuclease H-like superfamily/Ribonuclease H"/>
    <property type="match status" value="1"/>
</dbReference>
<dbReference type="RefSeq" id="WP_093687831.1">
    <property type="nucleotide sequence ID" value="NZ_FNBU01000003.1"/>
</dbReference>
<dbReference type="AlphaFoldDB" id="A0A1G7IL76"/>
<dbReference type="STRING" id="1123285.SAMN05660235_00519"/>
<gene>
    <name evidence="2" type="ORF">SAMN05660235_00519</name>
    <name evidence="3" type="ORF">SAMN05660235_01147</name>
</gene>
<protein>
    <submittedName>
        <fullName evidence="2">Transposase</fullName>
    </submittedName>
</protein>
<dbReference type="InterPro" id="IPR012337">
    <property type="entry name" value="RNaseH-like_sf"/>
</dbReference>
<dbReference type="GO" id="GO:0015074">
    <property type="term" value="P:DNA integration"/>
    <property type="evidence" value="ECO:0007669"/>
    <property type="project" value="InterPro"/>
</dbReference>
<sequence length="488" mass="56883">MLTLPQQQYIRLMREVEGCTISEIARNRNISWRTAKKYADKNDWNIDFGPRIRQKPVMEPFQEVVDTWLAEDRQLPRKQRHTAARIYQRLKNEYGFTGSDRTVRAYVQKRREQMAVEDAQAYHRLEHPGGEAQVDFCTVQVSKDAKLMEYKLLVASFPYSNAAFVYPVPRENQECFLEGLKRLFEKMGGVPTRIWFDNLSAAVVSVEKDGQRKCTDAFLRFCAHYRFDAVFCNPNKGNEKGHVENKCGYSRRNWCVPIPVFTDQETFARELTEIEQADRQRPHYAKGVTIEELWHQETPKLLALPDKPYEVLRLDSAKVNGYGEIRFDNASFFLPGVQPDADVLLKVFWNRIEVYDSDYQKLAQFPRPYTGKTMDIPWREVLQSLQKKPRSVNHSQFVRLLPLVIQQFVLARDAGGAPNEIKLRLGWLSEWLTCYRLDEIAQALEKEWLADGHTGAFCDRMIHRLYTIRNPQKTLPEVLPTARELPAA</sequence>
<dbReference type="EMBL" id="FNBU01000003">
    <property type="protein sequence ID" value="SDF13490.1"/>
    <property type="molecule type" value="Genomic_DNA"/>
</dbReference>
<dbReference type="Proteomes" id="UP000243333">
    <property type="component" value="Unassembled WGS sequence"/>
</dbReference>
<organism evidence="2 4">
    <name type="scientific">Sporolituus thermophilus DSM 23256</name>
    <dbReference type="NCBI Taxonomy" id="1123285"/>
    <lineage>
        <taxon>Bacteria</taxon>
        <taxon>Bacillati</taxon>
        <taxon>Bacillota</taxon>
        <taxon>Negativicutes</taxon>
        <taxon>Selenomonadales</taxon>
        <taxon>Sporomusaceae</taxon>
        <taxon>Sporolituus</taxon>
    </lineage>
</organism>
<proteinExistence type="predicted"/>
<dbReference type="EMBL" id="FNBU01000006">
    <property type="protein sequence ID" value="SDF30469.1"/>
    <property type="molecule type" value="Genomic_DNA"/>
</dbReference>
<dbReference type="InterPro" id="IPR036397">
    <property type="entry name" value="RNaseH_sf"/>
</dbReference>
<dbReference type="PROSITE" id="PS50994">
    <property type="entry name" value="INTEGRASE"/>
    <property type="match status" value="1"/>
</dbReference>
<accession>A0A1G7IL76</accession>
<dbReference type="PANTHER" id="PTHR35004">
    <property type="entry name" value="TRANSPOSASE RV3428C-RELATED"/>
    <property type="match status" value="1"/>
</dbReference>
<evidence type="ECO:0000313" key="2">
    <source>
        <dbReference type="EMBL" id="SDF13490.1"/>
    </source>
</evidence>
<evidence type="ECO:0000259" key="1">
    <source>
        <dbReference type="PROSITE" id="PS50994"/>
    </source>
</evidence>
<dbReference type="OrthoDB" id="47787at2"/>
<keyword evidence="4" id="KW-1185">Reference proteome</keyword>
<reference evidence="4" key="1">
    <citation type="submission" date="2016-10" db="EMBL/GenBank/DDBJ databases">
        <authorList>
            <person name="Varghese N."/>
            <person name="Submissions S."/>
        </authorList>
    </citation>
    <scope>NUCLEOTIDE SEQUENCE [LARGE SCALE GENOMIC DNA]</scope>
    <source>
        <strain evidence="4">DSM 23256</strain>
    </source>
</reference>
<evidence type="ECO:0000313" key="4">
    <source>
        <dbReference type="Proteomes" id="UP000243333"/>
    </source>
</evidence>
<dbReference type="GO" id="GO:0003676">
    <property type="term" value="F:nucleic acid binding"/>
    <property type="evidence" value="ECO:0007669"/>
    <property type="project" value="InterPro"/>
</dbReference>
<dbReference type="NCBIfam" id="NF033546">
    <property type="entry name" value="transpos_IS21"/>
    <property type="match status" value="1"/>
</dbReference>
<reference evidence="2" key="2">
    <citation type="submission" date="2016-10" db="EMBL/GenBank/DDBJ databases">
        <authorList>
            <person name="de Groot N.N."/>
        </authorList>
    </citation>
    <scope>NUCLEOTIDE SEQUENCE [LARGE SCALE GENOMIC DNA]</scope>
    <source>
        <strain evidence="2">DSM 23256</strain>
    </source>
</reference>
<feature type="non-terminal residue" evidence="2">
    <location>
        <position position="488"/>
    </location>
</feature>
<evidence type="ECO:0000313" key="3">
    <source>
        <dbReference type="EMBL" id="SDF30469.1"/>
    </source>
</evidence>
<feature type="domain" description="Integrase catalytic" evidence="1">
    <location>
        <begin position="124"/>
        <end position="298"/>
    </location>
</feature>